<comment type="pathway">
    <text evidence="6">Cofactor biosynthesis; adenosylcobalamin biosynthesis; adenosylcobalamin from cob(II)yrinate a,c-diamide: step 2/7.</text>
</comment>
<dbReference type="Pfam" id="PF01923">
    <property type="entry name" value="Cob_adeno_trans"/>
    <property type="match status" value="1"/>
</dbReference>
<feature type="domain" description="Cobalamin adenosyltransferase-like" evidence="7">
    <location>
        <begin position="3"/>
        <end position="173"/>
    </location>
</feature>
<sequence length="191" mass="21893">MKIYTKTGDDGTTGLFGGTRVPKHHIRIESYGTLDELNSWIGLIRDQQIDNSYKQVLIKIQEKLFTVGALLAVDPEKEKLKSGKDRLNIPKIVTGDLSLLENEIDLMEQQLPPMTHFILPGGHTTVSYCHITRTICRRAERLVSQLNEFEPVDPILLSFINRLSDFLFVLARKLSYDTQAEEIRWIPEKKD</sequence>
<organism evidence="8 10">
    <name type="scientific">Arenibacter algicola</name>
    <dbReference type="NCBI Taxonomy" id="616991"/>
    <lineage>
        <taxon>Bacteria</taxon>
        <taxon>Pseudomonadati</taxon>
        <taxon>Bacteroidota</taxon>
        <taxon>Flavobacteriia</taxon>
        <taxon>Flavobacteriales</taxon>
        <taxon>Flavobacteriaceae</taxon>
        <taxon>Arenibacter</taxon>
    </lineage>
</organism>
<dbReference type="Gene3D" id="1.20.1200.10">
    <property type="entry name" value="Cobalamin adenosyltransferase-like"/>
    <property type="match status" value="1"/>
</dbReference>
<reference evidence="9 11" key="2">
    <citation type="submission" date="2019-06" db="EMBL/GenBank/DDBJ databases">
        <title>A large-scale integrated study on North Sea by COGITO (Coastal Microbe Genomic &amp; Taxonomic Observatory).</title>
        <authorList>
            <person name="Teeling H."/>
        </authorList>
    </citation>
    <scope>NUCLEOTIDE SEQUENCE [LARGE SCALE GENOMIC DNA]</scope>
    <source>
        <strain evidence="9 11">MAR_2009_79</strain>
    </source>
</reference>
<evidence type="ECO:0000313" key="8">
    <source>
        <dbReference type="EMBL" id="ASO06202.1"/>
    </source>
</evidence>
<comment type="similarity">
    <text evidence="1 6">Belongs to the Cob(I)alamin adenosyltransferase family.</text>
</comment>
<evidence type="ECO:0000259" key="7">
    <source>
        <dbReference type="Pfam" id="PF01923"/>
    </source>
</evidence>
<comment type="catalytic activity">
    <reaction evidence="6">
        <text>2 cob(II)alamin + reduced [electron-transfer flavoprotein] + 2 ATP = 2 adenosylcob(III)alamin + 2 triphosphate + oxidized [electron-transfer flavoprotein] + 3 H(+)</text>
        <dbReference type="Rhea" id="RHEA:28671"/>
        <dbReference type="Rhea" id="RHEA-COMP:10685"/>
        <dbReference type="Rhea" id="RHEA-COMP:10686"/>
        <dbReference type="ChEBI" id="CHEBI:15378"/>
        <dbReference type="ChEBI" id="CHEBI:16304"/>
        <dbReference type="ChEBI" id="CHEBI:18036"/>
        <dbReference type="ChEBI" id="CHEBI:18408"/>
        <dbReference type="ChEBI" id="CHEBI:30616"/>
        <dbReference type="ChEBI" id="CHEBI:57692"/>
        <dbReference type="ChEBI" id="CHEBI:58307"/>
        <dbReference type="EC" id="2.5.1.17"/>
    </reaction>
</comment>
<dbReference type="EMBL" id="VHIF01000001">
    <property type="protein sequence ID" value="TQO37825.1"/>
    <property type="molecule type" value="Genomic_DNA"/>
</dbReference>
<dbReference type="InterPro" id="IPR036451">
    <property type="entry name" value="CblAdoTrfase-like_sf"/>
</dbReference>
<protein>
    <recommendedName>
        <fullName evidence="6">Corrinoid adenosyltransferase</fullName>
        <ecNumber evidence="6">2.5.1.17</ecNumber>
    </recommendedName>
    <alternativeName>
        <fullName evidence="6">Cob(II)alamin adenosyltransferase</fullName>
    </alternativeName>
    <alternativeName>
        <fullName evidence="6">Cob(II)yrinic acid a,c-diamide adenosyltransferase</fullName>
    </alternativeName>
    <alternativeName>
        <fullName evidence="6">Cobinamide/cobalamin adenosyltransferase</fullName>
    </alternativeName>
</protein>
<dbReference type="eggNOG" id="COG2096">
    <property type="taxonomic scope" value="Bacteria"/>
</dbReference>
<dbReference type="GO" id="GO:0005524">
    <property type="term" value="F:ATP binding"/>
    <property type="evidence" value="ECO:0007669"/>
    <property type="project" value="UniProtKB-UniRule"/>
</dbReference>
<reference evidence="8 10" key="1">
    <citation type="submission" date="2017-07" db="EMBL/GenBank/DDBJ databases">
        <title>Genome Sequence of Arenibacter algicola Strain SMS7 Isolated from a culture of the Diatom Skeletonema marinoi.</title>
        <authorList>
            <person name="Topel M."/>
            <person name="Pinder M.I.M."/>
            <person name="Johansson O.N."/>
            <person name="Kourtchenko O."/>
            <person name="Godhe A."/>
            <person name="Clarke A.K."/>
        </authorList>
    </citation>
    <scope>NUCLEOTIDE SEQUENCE [LARGE SCALE GENOMIC DNA]</scope>
    <source>
        <strain evidence="8 10">SMS7</strain>
    </source>
</reference>
<dbReference type="FunFam" id="1.20.1200.10:FF:000001">
    <property type="entry name" value="Cob(I)yrinic acid a,c-diamide adenosyltransferase"/>
    <property type="match status" value="1"/>
</dbReference>
<evidence type="ECO:0000256" key="3">
    <source>
        <dbReference type="ARBA" id="ARBA00022679"/>
    </source>
</evidence>
<evidence type="ECO:0000313" key="11">
    <source>
        <dbReference type="Proteomes" id="UP000315363"/>
    </source>
</evidence>
<keyword evidence="11" id="KW-1185">Reference proteome</keyword>
<dbReference type="KEGG" id="aalg:AREALGSMS7_02763"/>
<dbReference type="EC" id="2.5.1.17" evidence="6"/>
<comment type="catalytic activity">
    <reaction evidence="6">
        <text>2 cob(II)yrinate a,c diamide + reduced [electron-transfer flavoprotein] + 2 ATP = 2 adenosylcob(III)yrinate a,c-diamide + 2 triphosphate + oxidized [electron-transfer flavoprotein] + 3 H(+)</text>
        <dbReference type="Rhea" id="RHEA:11528"/>
        <dbReference type="Rhea" id="RHEA-COMP:10685"/>
        <dbReference type="Rhea" id="RHEA-COMP:10686"/>
        <dbReference type="ChEBI" id="CHEBI:15378"/>
        <dbReference type="ChEBI" id="CHEBI:18036"/>
        <dbReference type="ChEBI" id="CHEBI:30616"/>
        <dbReference type="ChEBI" id="CHEBI:57692"/>
        <dbReference type="ChEBI" id="CHEBI:58307"/>
        <dbReference type="ChEBI" id="CHEBI:58503"/>
        <dbReference type="ChEBI" id="CHEBI:58537"/>
        <dbReference type="EC" id="2.5.1.17"/>
    </reaction>
</comment>
<dbReference type="SUPFAM" id="SSF89028">
    <property type="entry name" value="Cobalamin adenosyltransferase-like"/>
    <property type="match status" value="1"/>
</dbReference>
<evidence type="ECO:0000313" key="9">
    <source>
        <dbReference type="EMBL" id="TQO37825.1"/>
    </source>
</evidence>
<dbReference type="InterPro" id="IPR016030">
    <property type="entry name" value="CblAdoTrfase-like"/>
</dbReference>
<evidence type="ECO:0000256" key="6">
    <source>
        <dbReference type="RuleBase" id="RU366026"/>
    </source>
</evidence>
<accession>A0A221UY03</accession>
<dbReference type="NCBIfam" id="TIGR00636">
    <property type="entry name" value="PduO_Nterm"/>
    <property type="match status" value="1"/>
</dbReference>
<dbReference type="InterPro" id="IPR029499">
    <property type="entry name" value="PduO-typ"/>
</dbReference>
<gene>
    <name evidence="8" type="primary">yvqK</name>
    <name evidence="8" type="ORF">AREALGSMS7_02763</name>
    <name evidence="9" type="ORF">GQ41_2450</name>
</gene>
<dbReference type="GO" id="GO:0009236">
    <property type="term" value="P:cobalamin biosynthetic process"/>
    <property type="evidence" value="ECO:0007669"/>
    <property type="project" value="UniProtKB-UniRule"/>
</dbReference>
<dbReference type="PANTHER" id="PTHR12213:SF0">
    <property type="entry name" value="CORRINOID ADENOSYLTRANSFERASE MMAB"/>
    <property type="match status" value="1"/>
</dbReference>
<keyword evidence="5 6" id="KW-0067">ATP-binding</keyword>
<dbReference type="RefSeq" id="WP_093978753.1">
    <property type="nucleotide sequence ID" value="NZ_CP022515.1"/>
</dbReference>
<keyword evidence="4 6" id="KW-0547">Nucleotide-binding</keyword>
<evidence type="ECO:0000256" key="4">
    <source>
        <dbReference type="ARBA" id="ARBA00022741"/>
    </source>
</evidence>
<evidence type="ECO:0000313" key="10">
    <source>
        <dbReference type="Proteomes" id="UP000204551"/>
    </source>
</evidence>
<dbReference type="EMBL" id="CP022515">
    <property type="protein sequence ID" value="ASO06202.1"/>
    <property type="molecule type" value="Genomic_DNA"/>
</dbReference>
<proteinExistence type="inferred from homology"/>
<evidence type="ECO:0000256" key="2">
    <source>
        <dbReference type="ARBA" id="ARBA00011233"/>
    </source>
</evidence>
<name>A0A221UY03_9FLAO</name>
<dbReference type="PANTHER" id="PTHR12213">
    <property type="entry name" value="CORRINOID ADENOSYLTRANSFERASE"/>
    <property type="match status" value="1"/>
</dbReference>
<dbReference type="Proteomes" id="UP000315363">
    <property type="component" value="Unassembled WGS sequence"/>
</dbReference>
<evidence type="ECO:0000256" key="5">
    <source>
        <dbReference type="ARBA" id="ARBA00022840"/>
    </source>
</evidence>
<evidence type="ECO:0000256" key="1">
    <source>
        <dbReference type="ARBA" id="ARBA00007487"/>
    </source>
</evidence>
<dbReference type="AlphaFoldDB" id="A0A221UY03"/>
<comment type="subunit">
    <text evidence="2">Homotrimer.</text>
</comment>
<dbReference type="GO" id="GO:0008817">
    <property type="term" value="F:corrinoid adenosyltransferase activity"/>
    <property type="evidence" value="ECO:0007669"/>
    <property type="project" value="UniProtKB-UniRule"/>
</dbReference>
<keyword evidence="6" id="KW-0169">Cobalamin biosynthesis</keyword>
<keyword evidence="3 6" id="KW-0808">Transferase</keyword>
<dbReference type="UniPathway" id="UPA00148">
    <property type="reaction ID" value="UER00233"/>
</dbReference>
<dbReference type="Proteomes" id="UP000204551">
    <property type="component" value="Chromosome"/>
</dbReference>
<dbReference type="STRING" id="616991.GCA_000733925_01088"/>